<reference evidence="1 2" key="1">
    <citation type="submission" date="2015-02" db="EMBL/GenBank/DDBJ databases">
        <title>Genome Sequence of Jannaschia aquimarina DSM28248, a member of the Roseobacter clade.</title>
        <authorList>
            <person name="Voget S."/>
            <person name="Daniel R."/>
        </authorList>
    </citation>
    <scope>NUCLEOTIDE SEQUENCE [LARGE SCALE GENOMIC DNA]</scope>
    <source>
        <strain evidence="1 2">GSW-M26</strain>
    </source>
</reference>
<evidence type="ECO:0000313" key="1">
    <source>
        <dbReference type="EMBL" id="KIT17485.1"/>
    </source>
</evidence>
<evidence type="ECO:0000313" key="2">
    <source>
        <dbReference type="Proteomes" id="UP000032232"/>
    </source>
</evidence>
<sequence>MDPLSLSLMSLGVSGMATRRVIASMEAKEAEVRERTGVNVPPAHKLILHTLAEAALRASRDETCDTAWLLVELSTLPAYWDLFVELDVPLDELFTLEGVGLAGVVSVLSQRMVDAVVYAEDGTPLCALRLPEGGSKTFAPKLFEMTGIPLITVPQGLHWRDGMERVDRAFGTNIVIPFGTAA</sequence>
<dbReference type="RefSeq" id="WP_212668552.1">
    <property type="nucleotide sequence ID" value="NZ_FZPF01000002.1"/>
</dbReference>
<gene>
    <name evidence="1" type="ORF">jaqu_06730</name>
</gene>
<name>A0A0D1EP96_9RHOB</name>
<protein>
    <submittedName>
        <fullName evidence="1">Uncharacterized protein</fullName>
    </submittedName>
</protein>
<dbReference type="PATRIC" id="fig|935700.4.peg.711"/>
<accession>A0A0D1EP96</accession>
<proteinExistence type="predicted"/>
<organism evidence="1 2">
    <name type="scientific">Jannaschia aquimarina</name>
    <dbReference type="NCBI Taxonomy" id="935700"/>
    <lineage>
        <taxon>Bacteria</taxon>
        <taxon>Pseudomonadati</taxon>
        <taxon>Pseudomonadota</taxon>
        <taxon>Alphaproteobacteria</taxon>
        <taxon>Rhodobacterales</taxon>
        <taxon>Roseobacteraceae</taxon>
        <taxon>Jannaschia</taxon>
    </lineage>
</organism>
<dbReference type="Proteomes" id="UP000032232">
    <property type="component" value="Unassembled WGS sequence"/>
</dbReference>
<keyword evidence="2" id="KW-1185">Reference proteome</keyword>
<dbReference type="EMBL" id="JYFE01000017">
    <property type="protein sequence ID" value="KIT17485.1"/>
    <property type="molecule type" value="Genomic_DNA"/>
</dbReference>
<dbReference type="STRING" id="935700.jaqu_06730"/>
<comment type="caution">
    <text evidence="1">The sequence shown here is derived from an EMBL/GenBank/DDBJ whole genome shotgun (WGS) entry which is preliminary data.</text>
</comment>
<dbReference type="AlphaFoldDB" id="A0A0D1EP96"/>